<gene>
    <name evidence="1" type="ORF">BDA99DRAFT_520774</name>
</gene>
<reference evidence="1" key="1">
    <citation type="journal article" date="2022" name="IScience">
        <title>Evolution of zygomycete secretomes and the origins of terrestrial fungal ecologies.</title>
        <authorList>
            <person name="Chang Y."/>
            <person name="Wang Y."/>
            <person name="Mondo S."/>
            <person name="Ahrendt S."/>
            <person name="Andreopoulos W."/>
            <person name="Barry K."/>
            <person name="Beard J."/>
            <person name="Benny G.L."/>
            <person name="Blankenship S."/>
            <person name="Bonito G."/>
            <person name="Cuomo C."/>
            <person name="Desiro A."/>
            <person name="Gervers K.A."/>
            <person name="Hundley H."/>
            <person name="Kuo A."/>
            <person name="LaButti K."/>
            <person name="Lang B.F."/>
            <person name="Lipzen A."/>
            <person name="O'Donnell K."/>
            <person name="Pangilinan J."/>
            <person name="Reynolds N."/>
            <person name="Sandor L."/>
            <person name="Smith M.E."/>
            <person name="Tsang A."/>
            <person name="Grigoriev I.V."/>
            <person name="Stajich J.E."/>
            <person name="Spatafora J.W."/>
        </authorList>
    </citation>
    <scope>NUCLEOTIDE SEQUENCE</scope>
    <source>
        <strain evidence="1">RSA 2281</strain>
    </source>
</reference>
<comment type="caution">
    <text evidence="1">The sequence shown here is derived from an EMBL/GenBank/DDBJ whole genome shotgun (WGS) entry which is preliminary data.</text>
</comment>
<dbReference type="Proteomes" id="UP001209540">
    <property type="component" value="Unassembled WGS sequence"/>
</dbReference>
<sequence>MFYNTYKIYTIMDYEKNVLQLSVVFNKINDSIFNPNGICCDQFFNAIYGRTKRC</sequence>
<name>A0AAD5K265_9FUNG</name>
<organism evidence="1 2">
    <name type="scientific">Phascolomyces articulosus</name>
    <dbReference type="NCBI Taxonomy" id="60185"/>
    <lineage>
        <taxon>Eukaryota</taxon>
        <taxon>Fungi</taxon>
        <taxon>Fungi incertae sedis</taxon>
        <taxon>Mucoromycota</taxon>
        <taxon>Mucoromycotina</taxon>
        <taxon>Mucoromycetes</taxon>
        <taxon>Mucorales</taxon>
        <taxon>Lichtheimiaceae</taxon>
        <taxon>Phascolomyces</taxon>
    </lineage>
</organism>
<dbReference type="EMBL" id="JAIXMP010000028">
    <property type="protein sequence ID" value="KAI9252338.1"/>
    <property type="molecule type" value="Genomic_DNA"/>
</dbReference>
<protein>
    <submittedName>
        <fullName evidence="1">Uncharacterized protein</fullName>
    </submittedName>
</protein>
<accession>A0AAD5K265</accession>
<keyword evidence="2" id="KW-1185">Reference proteome</keyword>
<dbReference type="AlphaFoldDB" id="A0AAD5K265"/>
<reference evidence="1" key="2">
    <citation type="submission" date="2023-02" db="EMBL/GenBank/DDBJ databases">
        <authorList>
            <consortium name="DOE Joint Genome Institute"/>
            <person name="Mondo S.J."/>
            <person name="Chang Y."/>
            <person name="Wang Y."/>
            <person name="Ahrendt S."/>
            <person name="Andreopoulos W."/>
            <person name="Barry K."/>
            <person name="Beard J."/>
            <person name="Benny G.L."/>
            <person name="Blankenship S."/>
            <person name="Bonito G."/>
            <person name="Cuomo C."/>
            <person name="Desiro A."/>
            <person name="Gervers K.A."/>
            <person name="Hundley H."/>
            <person name="Kuo A."/>
            <person name="LaButti K."/>
            <person name="Lang B.F."/>
            <person name="Lipzen A."/>
            <person name="O'Donnell K."/>
            <person name="Pangilinan J."/>
            <person name="Reynolds N."/>
            <person name="Sandor L."/>
            <person name="Smith M.W."/>
            <person name="Tsang A."/>
            <person name="Grigoriev I.V."/>
            <person name="Stajich J.E."/>
            <person name="Spatafora J.W."/>
        </authorList>
    </citation>
    <scope>NUCLEOTIDE SEQUENCE</scope>
    <source>
        <strain evidence="1">RSA 2281</strain>
    </source>
</reference>
<evidence type="ECO:0000313" key="2">
    <source>
        <dbReference type="Proteomes" id="UP001209540"/>
    </source>
</evidence>
<proteinExistence type="predicted"/>
<evidence type="ECO:0000313" key="1">
    <source>
        <dbReference type="EMBL" id="KAI9252338.1"/>
    </source>
</evidence>